<dbReference type="SUPFAM" id="SSF88697">
    <property type="entry name" value="PUA domain-like"/>
    <property type="match status" value="1"/>
</dbReference>
<dbReference type="CDD" id="cd21156">
    <property type="entry name" value="PUA_eIF2d-like"/>
    <property type="match status" value="1"/>
</dbReference>
<dbReference type="PANTHER" id="PTHR12217">
    <property type="entry name" value="EUKARYOTIC TRANSLATION INITIATION FACTOR 2D"/>
    <property type="match status" value="1"/>
</dbReference>
<dbReference type="Gene3D" id="3.10.400.20">
    <property type="match status" value="1"/>
</dbReference>
<dbReference type="PROSITE" id="PS50890">
    <property type="entry name" value="PUA"/>
    <property type="match status" value="1"/>
</dbReference>
<dbReference type="InterPro" id="IPR048248">
    <property type="entry name" value="PUA_eIF2d-like"/>
</dbReference>
<dbReference type="GO" id="GO:0001731">
    <property type="term" value="P:formation of translation preinitiation complex"/>
    <property type="evidence" value="ECO:0007669"/>
    <property type="project" value="InterPro"/>
</dbReference>
<evidence type="ECO:0000313" key="4">
    <source>
        <dbReference type="WBParaSite" id="EEL_0000950501-mRNA-1"/>
    </source>
</evidence>
<dbReference type="Pfam" id="PF17832">
    <property type="entry name" value="Pre-PUA"/>
    <property type="match status" value="1"/>
</dbReference>
<organism evidence="3 4">
    <name type="scientific">Elaeophora elaphi</name>
    <dbReference type="NCBI Taxonomy" id="1147741"/>
    <lineage>
        <taxon>Eukaryota</taxon>
        <taxon>Metazoa</taxon>
        <taxon>Ecdysozoa</taxon>
        <taxon>Nematoda</taxon>
        <taxon>Chromadorea</taxon>
        <taxon>Rhabditida</taxon>
        <taxon>Spirurina</taxon>
        <taxon>Spiruromorpha</taxon>
        <taxon>Filarioidea</taxon>
        <taxon>Onchocercidae</taxon>
        <taxon>Elaeophora</taxon>
    </lineage>
</organism>
<dbReference type="WBParaSite" id="EEL_0000950501-mRNA-1">
    <property type="protein sequence ID" value="EEL_0000950501-mRNA-1"/>
    <property type="gene ID" value="EEL_0000950501"/>
</dbReference>
<feature type="domain" description="Pre-PUA" evidence="1">
    <location>
        <begin position="2"/>
        <end position="82"/>
    </location>
</feature>
<keyword evidence="3" id="KW-1185">Reference proteome</keyword>
<dbReference type="AlphaFoldDB" id="A0A0R3S401"/>
<evidence type="ECO:0000259" key="2">
    <source>
        <dbReference type="Pfam" id="PF26292"/>
    </source>
</evidence>
<accession>A0A0R3S401</accession>
<name>A0A0R3S401_9BILA</name>
<dbReference type="Proteomes" id="UP000050640">
    <property type="component" value="Unplaced"/>
</dbReference>
<protein>
    <submittedName>
        <fullName evidence="4">PUA domain-containing protein</fullName>
    </submittedName>
</protein>
<dbReference type="GO" id="GO:0003743">
    <property type="term" value="F:translation initiation factor activity"/>
    <property type="evidence" value="ECO:0007669"/>
    <property type="project" value="InterPro"/>
</dbReference>
<reference evidence="4" key="1">
    <citation type="submission" date="2017-02" db="UniProtKB">
        <authorList>
            <consortium name="WormBaseParasite"/>
        </authorList>
    </citation>
    <scope>IDENTIFICATION</scope>
</reference>
<dbReference type="Pfam" id="PF26292">
    <property type="entry name" value="PUA_elF2D"/>
    <property type="match status" value="1"/>
</dbReference>
<dbReference type="STRING" id="1147741.A0A0R3S401"/>
<evidence type="ECO:0000259" key="1">
    <source>
        <dbReference type="Pfam" id="PF17832"/>
    </source>
</evidence>
<dbReference type="InterPro" id="IPR015947">
    <property type="entry name" value="PUA-like_sf"/>
</dbReference>
<dbReference type="InterPro" id="IPR039757">
    <property type="entry name" value="EIF2D"/>
</dbReference>
<evidence type="ECO:0000313" key="3">
    <source>
        <dbReference type="Proteomes" id="UP000050640"/>
    </source>
</evidence>
<feature type="domain" description="Eukaryotic translation initiation factor 2D-like PUA RNA-binding" evidence="2">
    <location>
        <begin position="86"/>
        <end position="170"/>
    </location>
</feature>
<sequence length="172" mass="19249">MFQKPFAIRSDTGIRNSDRKKLLARLPPIDGITNKAMASLMHVRCNKGEDVNVYTFEKEPLLFNIVGEEVLYPTVYLTWKIPQAFPVLVINEYVYRKLLQGADLFLQGVIRPLRQTLQFGLHAAIAISVLTSSDQLRGPVAVGYSLMSSAQMIAAGMQGPGVHLLHFYGDWL</sequence>
<dbReference type="InterPro" id="IPR041366">
    <property type="entry name" value="Pre-PUA"/>
</dbReference>
<dbReference type="PANTHER" id="PTHR12217:SF4">
    <property type="entry name" value="EUKARYOTIC TRANSLATION INITIATION FACTOR 2D"/>
    <property type="match status" value="1"/>
</dbReference>
<proteinExistence type="predicted"/>